<protein>
    <submittedName>
        <fullName evidence="2">Uncharacterized protein</fullName>
    </submittedName>
</protein>
<evidence type="ECO:0000313" key="2">
    <source>
        <dbReference type="EMBL" id="SMD78047.1"/>
    </source>
</evidence>
<dbReference type="Proteomes" id="UP000194439">
    <property type="component" value="Unassembled WGS sequence"/>
</dbReference>
<gene>
    <name evidence="2" type="ORF">BACERE00185_00986</name>
</gene>
<dbReference type="EMBL" id="FWZD01000033">
    <property type="protein sequence ID" value="SMD78047.1"/>
    <property type="molecule type" value="Genomic_DNA"/>
</dbReference>
<keyword evidence="1" id="KW-0812">Transmembrane</keyword>
<organism evidence="2 3">
    <name type="scientific">Bacillus mobilis</name>
    <dbReference type="NCBI Taxonomy" id="2026190"/>
    <lineage>
        <taxon>Bacteria</taxon>
        <taxon>Bacillati</taxon>
        <taxon>Bacillota</taxon>
        <taxon>Bacilli</taxon>
        <taxon>Bacillales</taxon>
        <taxon>Bacillaceae</taxon>
        <taxon>Bacillus</taxon>
        <taxon>Bacillus cereus group</taxon>
    </lineage>
</organism>
<name>A0A1Y5Z270_9BACI</name>
<evidence type="ECO:0000256" key="1">
    <source>
        <dbReference type="SAM" id="Phobius"/>
    </source>
</evidence>
<dbReference type="RefSeq" id="WP_088027770.1">
    <property type="nucleotide sequence ID" value="NZ_FWZD01000033.1"/>
</dbReference>
<accession>A0A1Y5Z270</accession>
<keyword evidence="1" id="KW-1133">Transmembrane helix</keyword>
<evidence type="ECO:0000313" key="3">
    <source>
        <dbReference type="Proteomes" id="UP000194439"/>
    </source>
</evidence>
<proteinExistence type="predicted"/>
<reference evidence="3" key="1">
    <citation type="submission" date="2017-04" db="EMBL/GenBank/DDBJ databases">
        <authorList>
            <person name="Criscuolo A."/>
        </authorList>
    </citation>
    <scope>NUCLEOTIDE SEQUENCE [LARGE SCALE GENOMIC DNA]</scope>
</reference>
<feature type="transmembrane region" description="Helical" evidence="1">
    <location>
        <begin position="33"/>
        <end position="56"/>
    </location>
</feature>
<sequence>MQKSVIWICFFISLAWAISHQFLLLIPAPSEVLYNFGMLLQAISLSYIAAFLFYLVHNYFPEREFKKTVEPMVNKELSSLWEICNDLSYQMSRYSKVNVFETAPLNLDQMVPKQIEKLPVIRGLYYPSDEQVPKNSKKIPADLDYKPINLQNNEFDFWSTASQFVITEIDKRITLLLSLKEFTDTETLMKISNMQSALKNFNFIANTYENDVFFERFDNLFIQRDMINFYEGYIHLKKYYKLQNPHHK</sequence>
<dbReference type="AlphaFoldDB" id="A0A1Y5Z270"/>
<keyword evidence="1" id="KW-0472">Membrane</keyword>